<accession>A0A388SEY1</accession>
<reference evidence="1 2" key="1">
    <citation type="journal article" date="2018" name="Int. J. Syst. Evol. Microbiol.">
        <title>Mesosutterella multiformis gen. nov., sp. nov., a member of the family Sutterellaceae and Sutterella megalosphaeroides sp. nov., isolated from human faeces.</title>
        <authorList>
            <person name="Sakamoto M."/>
            <person name="Ikeyama N."/>
            <person name="Kunihiro T."/>
            <person name="Iino T."/>
            <person name="Yuki M."/>
            <person name="Ohkuma M."/>
        </authorList>
    </citation>
    <scope>NUCLEOTIDE SEQUENCE [LARGE SCALE GENOMIC DNA]</scope>
    <source>
        <strain evidence="1 2">4NBBH2</strain>
    </source>
</reference>
<dbReference type="EMBL" id="BGZJ01000002">
    <property type="protein sequence ID" value="GBO94927.1"/>
    <property type="molecule type" value="Genomic_DNA"/>
</dbReference>
<protein>
    <submittedName>
        <fullName evidence="1">Uncharacterized protein</fullName>
    </submittedName>
</protein>
<proteinExistence type="predicted"/>
<dbReference type="AlphaFoldDB" id="A0A388SEY1"/>
<comment type="caution">
    <text evidence="1">The sequence shown here is derived from an EMBL/GenBank/DDBJ whole genome shotgun (WGS) entry which is preliminary data.</text>
</comment>
<name>A0A388SEY1_9BURK</name>
<keyword evidence="2" id="KW-1185">Reference proteome</keyword>
<sequence length="69" mass="7789">MIGILDKFHALKGETYTPSGSLFYEIRHLALEMNNEHHCPRASKAILERILELAASPEEKNLVKADQKA</sequence>
<organism evidence="1 2">
    <name type="scientific">Mesosutterella multiformis</name>
    <dbReference type="NCBI Taxonomy" id="2259133"/>
    <lineage>
        <taxon>Bacteria</taxon>
        <taxon>Pseudomonadati</taxon>
        <taxon>Pseudomonadota</taxon>
        <taxon>Betaproteobacteria</taxon>
        <taxon>Burkholderiales</taxon>
        <taxon>Sutterellaceae</taxon>
        <taxon>Mesosutterella</taxon>
    </lineage>
</organism>
<dbReference type="Proteomes" id="UP000266091">
    <property type="component" value="Unassembled WGS sequence"/>
</dbReference>
<evidence type="ECO:0000313" key="2">
    <source>
        <dbReference type="Proteomes" id="UP000266091"/>
    </source>
</evidence>
<evidence type="ECO:0000313" key="1">
    <source>
        <dbReference type="EMBL" id="GBO94927.1"/>
    </source>
</evidence>
<gene>
    <name evidence="1" type="ORF">MESMUL_22810</name>
</gene>